<comment type="caution">
    <text evidence="2">The sequence shown here is derived from an EMBL/GenBank/DDBJ whole genome shotgun (WGS) entry which is preliminary data.</text>
</comment>
<protein>
    <submittedName>
        <fullName evidence="2">Uncharacterized protein</fullName>
    </submittedName>
</protein>
<organism evidence="2 3">
    <name type="scientific">Novosphingobium beihaiensis</name>
    <dbReference type="NCBI Taxonomy" id="2930389"/>
    <lineage>
        <taxon>Bacteria</taxon>
        <taxon>Pseudomonadati</taxon>
        <taxon>Pseudomonadota</taxon>
        <taxon>Alphaproteobacteria</taxon>
        <taxon>Sphingomonadales</taxon>
        <taxon>Sphingomonadaceae</taxon>
        <taxon>Novosphingobium</taxon>
    </lineage>
</organism>
<keyword evidence="3" id="KW-1185">Reference proteome</keyword>
<feature type="coiled-coil region" evidence="1">
    <location>
        <begin position="37"/>
        <end position="85"/>
    </location>
</feature>
<proteinExistence type="predicted"/>
<evidence type="ECO:0000313" key="2">
    <source>
        <dbReference type="EMBL" id="MCJ2187340.1"/>
    </source>
</evidence>
<evidence type="ECO:0000313" key="3">
    <source>
        <dbReference type="Proteomes" id="UP001202281"/>
    </source>
</evidence>
<name>A0ABT0BQK2_9SPHN</name>
<keyword evidence="1" id="KW-0175">Coiled coil</keyword>
<dbReference type="Proteomes" id="UP001202281">
    <property type="component" value="Unassembled WGS sequence"/>
</dbReference>
<evidence type="ECO:0000256" key="1">
    <source>
        <dbReference type="SAM" id="Coils"/>
    </source>
</evidence>
<sequence>MSEISALIYVMQSAKAAHDVVSSIVGLRISGEVAGKIAEVNKHLVEMTERLLAAQHENAALIARIRELEEEAVRTKAKHGELENYEMKDVGHGAIVYAVKPGHKIGEPAHWLCPNCFANNHKSILQRDQHFSVGCEAYVCPRCKADVMASKGCHPGSN</sequence>
<gene>
    <name evidence="2" type="ORF">MTR66_11015</name>
</gene>
<reference evidence="2 3" key="1">
    <citation type="submission" date="2022-04" db="EMBL/GenBank/DDBJ databases">
        <title>Identification of a novel bacterium isolated from mangrove sediments.</title>
        <authorList>
            <person name="Pan X."/>
        </authorList>
    </citation>
    <scope>NUCLEOTIDE SEQUENCE [LARGE SCALE GENOMIC DNA]</scope>
    <source>
        <strain evidence="2 3">B2638</strain>
    </source>
</reference>
<accession>A0ABT0BQK2</accession>
<dbReference type="EMBL" id="JALHLG010000013">
    <property type="protein sequence ID" value="MCJ2187340.1"/>
    <property type="molecule type" value="Genomic_DNA"/>
</dbReference>
<dbReference type="RefSeq" id="WP_243920895.1">
    <property type="nucleotide sequence ID" value="NZ_JALHLG010000013.1"/>
</dbReference>